<protein>
    <recommendedName>
        <fullName evidence="6">Probable transcription termination protein NusA</fullName>
    </recommendedName>
</protein>
<dbReference type="EMBL" id="CP007493">
    <property type="protein sequence ID" value="AJB42581.1"/>
    <property type="molecule type" value="Genomic_DNA"/>
</dbReference>
<dbReference type="HAMAP" id="MF_00945_A">
    <property type="entry name" value="NusA_A"/>
    <property type="match status" value="1"/>
</dbReference>
<comment type="similarity">
    <text evidence="6">Belongs to the NusA family.</text>
</comment>
<dbReference type="GO" id="GO:0006353">
    <property type="term" value="P:DNA-templated transcription termination"/>
    <property type="evidence" value="ECO:0007669"/>
    <property type="project" value="UniProtKB-UniRule"/>
</dbReference>
<evidence type="ECO:0000313" key="9">
    <source>
        <dbReference type="EMBL" id="AJB42581.1"/>
    </source>
</evidence>
<reference evidence="10" key="1">
    <citation type="book" date="2010" name="EXTREMOPHILES" publisher="0:0-0">
        <title>Complete genome sequences of ten hyperthermophilic archaea reveal their metabolic capabilities and possible ecological roles.</title>
        <editorList>
            <person name="?"/>
        </editorList>
        <authorList>
            <person name="Ravin N.V."/>
            <person name="Mardanov A.V."/>
            <person name="Bonch-Osmolovskaya E.A."/>
            <person name="Skryabin K.G."/>
        </authorList>
    </citation>
    <scope>NUCLEOTIDE SEQUENCE [LARGE SCALE GENOMIC DNA]</scope>
    <source>
        <strain evidence="10">1505</strain>
    </source>
</reference>
<keyword evidence="2 6" id="KW-0963">Cytoplasm</keyword>
<evidence type="ECO:0000256" key="6">
    <source>
        <dbReference type="HAMAP-Rule" id="MF_00945"/>
    </source>
</evidence>
<dbReference type="GO" id="GO:0003723">
    <property type="term" value="F:RNA binding"/>
    <property type="evidence" value="ECO:0007669"/>
    <property type="project" value="UniProtKB-UniRule"/>
</dbReference>
<evidence type="ECO:0000256" key="5">
    <source>
        <dbReference type="ARBA" id="ARBA00023163"/>
    </source>
</evidence>
<dbReference type="PANTHER" id="PTHR22648">
    <property type="entry name" value="TRANSCRIPTION TERMINATION FACTOR NUSA"/>
    <property type="match status" value="1"/>
</dbReference>
<evidence type="ECO:0000256" key="2">
    <source>
        <dbReference type="ARBA" id="ARBA00022490"/>
    </source>
</evidence>
<dbReference type="InterPro" id="IPR009019">
    <property type="entry name" value="KH_sf_prok-type"/>
</dbReference>
<sequence length="149" mass="16743">MSAGANRRLTNEELQLMSFFEDITKIPPKDLLYDEAFQRYIFLVDRGLAPLAVGKAGSKIRMLKEFLKKDVEVVEDGSNLEELVKSTLFPARVVEVKLKEEGDRKIVIAIVPPDQVGIAIGRNGRNVQRARLILGRYYGVTEVRVQPSA</sequence>
<evidence type="ECO:0000313" key="10">
    <source>
        <dbReference type="Proteomes" id="UP000266720"/>
    </source>
</evidence>
<keyword evidence="3 7" id="KW-0694">RNA-binding</keyword>
<organism evidence="9 10">
    <name type="scientific">Thermofilum adornatum 1505</name>
    <dbReference type="NCBI Taxonomy" id="697581"/>
    <lineage>
        <taxon>Archaea</taxon>
        <taxon>Thermoproteota</taxon>
        <taxon>Thermoprotei</taxon>
        <taxon>Thermofilales</taxon>
        <taxon>Thermofilaceae</taxon>
        <taxon>Thermofilum</taxon>
    </lineage>
</organism>
<keyword evidence="4 6" id="KW-0805">Transcription regulation</keyword>
<dbReference type="CDD" id="cd22531">
    <property type="entry name" value="KH-II_NusA_arch_rpt2"/>
    <property type="match status" value="1"/>
</dbReference>
<dbReference type="SUPFAM" id="SSF54814">
    <property type="entry name" value="Prokaryotic type KH domain (KH-domain type II)"/>
    <property type="match status" value="2"/>
</dbReference>
<evidence type="ECO:0000256" key="1">
    <source>
        <dbReference type="ARBA" id="ARBA00022472"/>
    </source>
</evidence>
<dbReference type="GO" id="GO:0031564">
    <property type="term" value="P:transcription antitermination"/>
    <property type="evidence" value="ECO:0007669"/>
    <property type="project" value="InterPro"/>
</dbReference>
<evidence type="ECO:0000256" key="4">
    <source>
        <dbReference type="ARBA" id="ARBA00023015"/>
    </source>
</evidence>
<dbReference type="AlphaFoldDB" id="A0A3G1A9W0"/>
<dbReference type="Gene3D" id="3.30.300.20">
    <property type="match status" value="2"/>
</dbReference>
<dbReference type="InterPro" id="IPR058582">
    <property type="entry name" value="KH_NusA_2nd"/>
</dbReference>
<keyword evidence="1 6" id="KW-0806">Transcription termination</keyword>
<accession>A0A3G1A9W0</accession>
<dbReference type="KEGG" id="tcb:TCARB_1539"/>
<evidence type="ECO:0000256" key="3">
    <source>
        <dbReference type="ARBA" id="ARBA00022884"/>
    </source>
</evidence>
<dbReference type="InterPro" id="IPR010212">
    <property type="entry name" value="NusA_arc"/>
</dbReference>
<dbReference type="InterPro" id="IPR015946">
    <property type="entry name" value="KH_dom-like_a/b"/>
</dbReference>
<dbReference type="Pfam" id="PF26594">
    <property type="entry name" value="KH_NusA_2nd"/>
    <property type="match status" value="1"/>
</dbReference>
<evidence type="ECO:0000256" key="7">
    <source>
        <dbReference type="PROSITE-ProRule" id="PRU00117"/>
    </source>
</evidence>
<dbReference type="NCBIfam" id="TIGR01952">
    <property type="entry name" value="nusA_arch"/>
    <property type="match status" value="1"/>
</dbReference>
<gene>
    <name evidence="6" type="primary">nusA</name>
    <name evidence="9" type="ORF">TCARB_1539</name>
</gene>
<keyword evidence="5 6" id="KW-0804">Transcription</keyword>
<dbReference type="RefSeq" id="WP_020962155.1">
    <property type="nucleotide sequence ID" value="NZ_CP007493.1"/>
</dbReference>
<dbReference type="GO" id="GO:0005829">
    <property type="term" value="C:cytosol"/>
    <property type="evidence" value="ECO:0007669"/>
    <property type="project" value="TreeGrafter"/>
</dbReference>
<name>A0A3G1A9W0_9CREN</name>
<dbReference type="PANTHER" id="PTHR22648:SF0">
    <property type="entry name" value="TRANSCRIPTION TERMINATION_ANTITERMINATION PROTEIN NUSA"/>
    <property type="match status" value="1"/>
</dbReference>
<comment type="function">
    <text evidence="6">Participates in transcription termination.</text>
</comment>
<evidence type="ECO:0000259" key="8">
    <source>
        <dbReference type="Pfam" id="PF26594"/>
    </source>
</evidence>
<dbReference type="PROSITE" id="PS50084">
    <property type="entry name" value="KH_TYPE_1"/>
    <property type="match status" value="1"/>
</dbReference>
<proteinExistence type="inferred from homology"/>
<comment type="subcellular location">
    <subcellularLocation>
        <location evidence="6">Cytoplasm</location>
    </subcellularLocation>
</comment>
<dbReference type="InterPro" id="IPR030842">
    <property type="entry name" value="TF_NusA_bacterial"/>
</dbReference>
<dbReference type="STRING" id="697581.TCARB_1539"/>
<dbReference type="GeneID" id="25406939"/>
<dbReference type="Proteomes" id="UP000266720">
    <property type="component" value="Chromosome"/>
</dbReference>
<feature type="domain" description="NusA-like second KH" evidence="8">
    <location>
        <begin position="81"/>
        <end position="140"/>
    </location>
</feature>